<feature type="non-terminal residue" evidence="4">
    <location>
        <position position="432"/>
    </location>
</feature>
<dbReference type="GO" id="GO:0005783">
    <property type="term" value="C:endoplasmic reticulum"/>
    <property type="evidence" value="ECO:0007669"/>
    <property type="project" value="TreeGrafter"/>
</dbReference>
<dbReference type="GO" id="GO:0051082">
    <property type="term" value="F:unfolded protein binding"/>
    <property type="evidence" value="ECO:0007669"/>
    <property type="project" value="TreeGrafter"/>
</dbReference>
<evidence type="ECO:0000313" key="5">
    <source>
        <dbReference type="Proteomes" id="UP001054945"/>
    </source>
</evidence>
<evidence type="ECO:0000259" key="3">
    <source>
        <dbReference type="Pfam" id="PF18401"/>
    </source>
</evidence>
<dbReference type="AlphaFoldDB" id="A0AAV4RVU2"/>
<dbReference type="Pfam" id="PF18401">
    <property type="entry name" value="Thioredoxin_13"/>
    <property type="match status" value="1"/>
</dbReference>
<feature type="domain" description="UGGT thioredoxin-like" evidence="2">
    <location>
        <begin position="37"/>
        <end position="214"/>
    </location>
</feature>
<dbReference type="Proteomes" id="UP001054945">
    <property type="component" value="Unassembled WGS sequence"/>
</dbReference>
<organism evidence="4 5">
    <name type="scientific">Caerostris extrusa</name>
    <name type="common">Bark spider</name>
    <name type="synonym">Caerostris bankana</name>
    <dbReference type="NCBI Taxonomy" id="172846"/>
    <lineage>
        <taxon>Eukaryota</taxon>
        <taxon>Metazoa</taxon>
        <taxon>Ecdysozoa</taxon>
        <taxon>Arthropoda</taxon>
        <taxon>Chelicerata</taxon>
        <taxon>Arachnida</taxon>
        <taxon>Araneae</taxon>
        <taxon>Araneomorphae</taxon>
        <taxon>Entelegynae</taxon>
        <taxon>Araneoidea</taxon>
        <taxon>Araneidae</taxon>
        <taxon>Caerostris</taxon>
    </lineage>
</organism>
<dbReference type="InterPro" id="IPR040694">
    <property type="entry name" value="UGGT_TRXL_2"/>
</dbReference>
<reference evidence="4 5" key="1">
    <citation type="submission" date="2021-06" db="EMBL/GenBank/DDBJ databases">
        <title>Caerostris extrusa draft genome.</title>
        <authorList>
            <person name="Kono N."/>
            <person name="Arakawa K."/>
        </authorList>
    </citation>
    <scope>NUCLEOTIDE SEQUENCE [LARGE SCALE GENOMIC DNA]</scope>
</reference>
<sequence length="432" mass="49348">MSKWFFLPLLISILQLIYAQSLQKAVSVVLDSKWLDTPLHLEASEFLAEENPELFWKYVDDCSKLELGYFQSKSDKLQYDAIIDISSNYLSSQKIALLKFSLALRAYSPTIEMFHQIAYDQSFPANCKAVADVGGSYACDSQTLKSLLSSSKRNASVIYQVDHIYPSASQSLDVILYGEIGTASFHELNKILQEKADKNEITYAVRHYVYKRRLQKVRLSGYGVELAVKSTEYKAQDDTKVVGPEQEEIDKHEELEGFIFSKLKDLHPSKKDELEQLKKHILDNSKEIPSLKVWELQELSLQAAQKILGSPLEETIRVMKDIAQNFPTQARSLVHVSVANDVKKEIDRNQQMFINHHNIGPSDAALFFINGVYFDMDATDIFTLLQTLKQETRVLEALYKIKVPENFTKLLKLDFAHDKAEYAVDIRDSSIQ</sequence>
<keyword evidence="1" id="KW-0732">Signal</keyword>
<feature type="chain" id="PRO_5043674626" evidence="1">
    <location>
        <begin position="20"/>
        <end position="432"/>
    </location>
</feature>
<accession>A0AAV4RVU2</accession>
<dbReference type="EMBL" id="BPLR01008559">
    <property type="protein sequence ID" value="GIY25555.1"/>
    <property type="molecule type" value="Genomic_DNA"/>
</dbReference>
<dbReference type="GO" id="GO:0003980">
    <property type="term" value="F:UDP-glucose:glycoprotein glucosyltransferase activity"/>
    <property type="evidence" value="ECO:0007669"/>
    <property type="project" value="InterPro"/>
</dbReference>
<protein>
    <submittedName>
        <fullName evidence="4">UDP-glucose:glycoprotein glucosyltransferase 1</fullName>
    </submittedName>
</protein>
<gene>
    <name evidence="4" type="primary">UGGT1</name>
    <name evidence="4" type="ORF">CEXT_81761</name>
</gene>
<dbReference type="PANTHER" id="PTHR11226:SF0">
    <property type="entry name" value="UDP-GLUCOSE:GLYCOPROTEIN GLUCOSYLTRANSFERASE"/>
    <property type="match status" value="1"/>
</dbReference>
<proteinExistence type="predicted"/>
<dbReference type="GO" id="GO:0018279">
    <property type="term" value="P:protein N-linked glycosylation via asparagine"/>
    <property type="evidence" value="ECO:0007669"/>
    <property type="project" value="TreeGrafter"/>
</dbReference>
<evidence type="ECO:0000259" key="2">
    <source>
        <dbReference type="Pfam" id="PF18400"/>
    </source>
</evidence>
<name>A0AAV4RVU2_CAEEX</name>
<dbReference type="InterPro" id="IPR040693">
    <property type="entry name" value="UGGT_TRXL_1"/>
</dbReference>
<keyword evidence="5" id="KW-1185">Reference proteome</keyword>
<comment type="caution">
    <text evidence="4">The sequence shown here is derived from an EMBL/GenBank/DDBJ whole genome shotgun (WGS) entry which is preliminary data.</text>
</comment>
<dbReference type="GO" id="GO:0036503">
    <property type="term" value="P:ERAD pathway"/>
    <property type="evidence" value="ECO:0007669"/>
    <property type="project" value="TreeGrafter"/>
</dbReference>
<feature type="domain" description="UGGT thioredoxin-like" evidence="3">
    <location>
        <begin position="285"/>
        <end position="413"/>
    </location>
</feature>
<evidence type="ECO:0000256" key="1">
    <source>
        <dbReference type="SAM" id="SignalP"/>
    </source>
</evidence>
<dbReference type="PANTHER" id="PTHR11226">
    <property type="entry name" value="UDP-GLUCOSE GLYCOPROTEIN:GLUCOSYLTRANSFERASE"/>
    <property type="match status" value="1"/>
</dbReference>
<dbReference type="InterPro" id="IPR009448">
    <property type="entry name" value="UDP-g_GGtrans"/>
</dbReference>
<dbReference type="Pfam" id="PF18400">
    <property type="entry name" value="Thioredoxin_12"/>
    <property type="match status" value="1"/>
</dbReference>
<evidence type="ECO:0000313" key="4">
    <source>
        <dbReference type="EMBL" id="GIY25555.1"/>
    </source>
</evidence>
<feature type="signal peptide" evidence="1">
    <location>
        <begin position="1"/>
        <end position="19"/>
    </location>
</feature>